<comment type="similarity">
    <text evidence="3">Belongs to the V-ATPase D subunit family.</text>
</comment>
<dbReference type="InterPro" id="IPR002699">
    <property type="entry name" value="V_ATPase_D"/>
</dbReference>
<comment type="cofactor">
    <cofactor evidence="1">
        <name>heme b</name>
        <dbReference type="ChEBI" id="CHEBI:60344"/>
    </cofactor>
</comment>
<dbReference type="Pfam" id="PF01813">
    <property type="entry name" value="ATP-synt_D"/>
    <property type="match status" value="1"/>
</dbReference>
<evidence type="ECO:0000256" key="13">
    <source>
        <dbReference type="ARBA" id="ARBA00045737"/>
    </source>
</evidence>
<dbReference type="PROSITE" id="PS50939">
    <property type="entry name" value="CYTOCHROME_B561"/>
    <property type="match status" value="1"/>
</dbReference>
<evidence type="ECO:0000259" key="16">
    <source>
        <dbReference type="PROSITE" id="PS50939"/>
    </source>
</evidence>
<feature type="transmembrane region" description="Helical" evidence="15">
    <location>
        <begin position="461"/>
        <end position="483"/>
    </location>
</feature>
<dbReference type="Gene3D" id="1.10.287.3240">
    <property type="match status" value="1"/>
</dbReference>
<feature type="transmembrane region" description="Helical" evidence="15">
    <location>
        <begin position="305"/>
        <end position="326"/>
    </location>
</feature>
<dbReference type="Proteomes" id="UP001175271">
    <property type="component" value="Unassembled WGS sequence"/>
</dbReference>
<evidence type="ECO:0000256" key="7">
    <source>
        <dbReference type="ARBA" id="ARBA00022723"/>
    </source>
</evidence>
<evidence type="ECO:0000256" key="4">
    <source>
        <dbReference type="ARBA" id="ARBA00022448"/>
    </source>
</evidence>
<evidence type="ECO:0000256" key="5">
    <source>
        <dbReference type="ARBA" id="ARBA00022617"/>
    </source>
</evidence>
<evidence type="ECO:0000256" key="6">
    <source>
        <dbReference type="ARBA" id="ARBA00022692"/>
    </source>
</evidence>
<keyword evidence="14" id="KW-0175">Coiled coil</keyword>
<proteinExistence type="inferred from homology"/>
<evidence type="ECO:0000256" key="1">
    <source>
        <dbReference type="ARBA" id="ARBA00001970"/>
    </source>
</evidence>
<comment type="function">
    <text evidence="13">Subunit of the V1 complex of vacuolar(H+)-ATPase (V-ATPase), a multisubunit enzyme composed of a peripheral complex (V1) that hydrolyzes ATP and a membrane integral complex (V0) that translocates protons. V-ATPase is responsible for acidifying and maintaining the pH of intracellular compartments and in some cell types, is targeted to the plasma membrane, where it is responsible for acidifying the extracellular environment.</text>
</comment>
<keyword evidence="12 15" id="KW-0472">Membrane</keyword>
<dbReference type="GO" id="GO:0046872">
    <property type="term" value="F:metal ion binding"/>
    <property type="evidence" value="ECO:0007669"/>
    <property type="project" value="UniProtKB-KW"/>
</dbReference>
<evidence type="ECO:0000256" key="2">
    <source>
        <dbReference type="ARBA" id="ARBA00004141"/>
    </source>
</evidence>
<sequence length="504" mass="57194">MSGGGKDRIPIFPSRMAQSLMKTRLKGAQKGHSLLKKKADALNLRFREILKKIVENKVKMGEVLREAAFSLAEAKFTAGDFSHTVIQNVSSAQVRVRMKKENVVGVFLPVFEAYNDGPDAYDLTGLGKGGANIAKLKRNYAEAVKLLVELATLQTCFITLDEAIKITNRRVNAIEHVIIPRIENTLTYIVTELDEMEREEFFRMKKIQANKKKEREASAKENAAREAEHQAKNLLDNEDDLPNMALFMESYQVLGEQQSQRLFNVALTVSQVCGAAALLSVAAWMGGFSDGGFAWNENPDIEFHYHPTFMTMGLIFIYGESIIVYRVFRNERKRFTKLLHLTLHSMALIFMGVALKAVWDSHDLHMKPNGELDPLPNLYSMHSWIGILVVSMFCAQYLVGFVTFFFPGASIPIRQFIMPFHQLFGVVIFIMVCCTALMGITERAAWKHTCWTKDKQMCGQQMLSNFLGLFILGYCVSVVMIVMNPRWKRRPLPEEESLHRISTD</sequence>
<evidence type="ECO:0000256" key="12">
    <source>
        <dbReference type="ARBA" id="ARBA00023136"/>
    </source>
</evidence>
<comment type="caution">
    <text evidence="17">The sequence shown here is derived from an EMBL/GenBank/DDBJ whole genome shotgun (WGS) entry which is preliminary data.</text>
</comment>
<evidence type="ECO:0000313" key="17">
    <source>
        <dbReference type="EMBL" id="KAK0420421.1"/>
    </source>
</evidence>
<comment type="subcellular location">
    <subcellularLocation>
        <location evidence="2">Membrane</location>
        <topology evidence="2">Multi-pass membrane protein</topology>
    </subcellularLocation>
</comment>
<dbReference type="PANTHER" id="PTHR11671">
    <property type="entry name" value="V-TYPE ATP SYNTHASE SUBUNIT D"/>
    <property type="match status" value="1"/>
</dbReference>
<feature type="coiled-coil region" evidence="14">
    <location>
        <begin position="210"/>
        <end position="237"/>
    </location>
</feature>
<feature type="transmembrane region" description="Helical" evidence="15">
    <location>
        <begin position="418"/>
        <end position="441"/>
    </location>
</feature>
<feature type="domain" description="Cytochrome b561" evidence="16">
    <location>
        <begin position="269"/>
        <end position="483"/>
    </location>
</feature>
<feature type="transmembrane region" description="Helical" evidence="15">
    <location>
        <begin position="338"/>
        <end position="359"/>
    </location>
</feature>
<keyword evidence="18" id="KW-1185">Reference proteome</keyword>
<accession>A0AA39M3M2</accession>
<keyword evidence="9 15" id="KW-1133">Transmembrane helix</keyword>
<gene>
    <name evidence="17" type="ORF">QR680_014674</name>
</gene>
<evidence type="ECO:0000256" key="10">
    <source>
        <dbReference type="ARBA" id="ARBA00023004"/>
    </source>
</evidence>
<reference evidence="17" key="1">
    <citation type="submission" date="2023-06" db="EMBL/GenBank/DDBJ databases">
        <title>Genomic analysis of the entomopathogenic nematode Steinernema hermaphroditum.</title>
        <authorList>
            <person name="Schwarz E.M."/>
            <person name="Heppert J.K."/>
            <person name="Baniya A."/>
            <person name="Schwartz H.T."/>
            <person name="Tan C.-H."/>
            <person name="Antoshechkin I."/>
            <person name="Sternberg P.W."/>
            <person name="Goodrich-Blair H."/>
            <person name="Dillman A.R."/>
        </authorList>
    </citation>
    <scope>NUCLEOTIDE SEQUENCE</scope>
    <source>
        <strain evidence="17">PS9179</strain>
        <tissue evidence="17">Whole animal</tissue>
    </source>
</reference>
<keyword evidence="4" id="KW-0813">Transport</keyword>
<dbReference type="EMBL" id="JAUCMV010000002">
    <property type="protein sequence ID" value="KAK0420421.1"/>
    <property type="molecule type" value="Genomic_DNA"/>
</dbReference>
<dbReference type="Gene3D" id="1.20.120.1770">
    <property type="match status" value="1"/>
</dbReference>
<dbReference type="NCBIfam" id="TIGR00309">
    <property type="entry name" value="V_ATPase_subD"/>
    <property type="match status" value="1"/>
</dbReference>
<dbReference type="GO" id="GO:0016020">
    <property type="term" value="C:membrane"/>
    <property type="evidence" value="ECO:0007669"/>
    <property type="project" value="UniProtKB-SubCell"/>
</dbReference>
<dbReference type="InterPro" id="IPR006593">
    <property type="entry name" value="Cyt_b561/ferric_Rdtase_TM"/>
</dbReference>
<evidence type="ECO:0000256" key="3">
    <source>
        <dbReference type="ARBA" id="ARBA00005850"/>
    </source>
</evidence>
<evidence type="ECO:0000313" key="18">
    <source>
        <dbReference type="Proteomes" id="UP001175271"/>
    </source>
</evidence>
<dbReference type="AlphaFoldDB" id="A0AA39M3M2"/>
<keyword evidence="6 15" id="KW-0812">Transmembrane</keyword>
<keyword evidence="5" id="KW-0349">Heme</keyword>
<evidence type="ECO:0000256" key="14">
    <source>
        <dbReference type="SAM" id="Coils"/>
    </source>
</evidence>
<dbReference type="SMART" id="SM00665">
    <property type="entry name" value="B561"/>
    <property type="match status" value="1"/>
</dbReference>
<dbReference type="FunFam" id="1.20.120.1770:FF:000001">
    <property type="entry name" value="Cytochrome b reductase 1"/>
    <property type="match status" value="1"/>
</dbReference>
<dbReference type="Pfam" id="PF03188">
    <property type="entry name" value="Cytochrom_B561"/>
    <property type="match status" value="1"/>
</dbReference>
<keyword evidence="8" id="KW-0249">Electron transport</keyword>
<protein>
    <recommendedName>
        <fullName evidence="16">Cytochrome b561 domain-containing protein</fullName>
    </recommendedName>
</protein>
<keyword evidence="7" id="KW-0479">Metal-binding</keyword>
<evidence type="ECO:0000256" key="8">
    <source>
        <dbReference type="ARBA" id="ARBA00022982"/>
    </source>
</evidence>
<evidence type="ECO:0000256" key="9">
    <source>
        <dbReference type="ARBA" id="ARBA00022989"/>
    </source>
</evidence>
<name>A0AA39M3M2_9BILA</name>
<keyword evidence="11" id="KW-0406">Ion transport</keyword>
<dbReference type="GO" id="GO:0046961">
    <property type="term" value="F:proton-transporting ATPase activity, rotational mechanism"/>
    <property type="evidence" value="ECO:0007669"/>
    <property type="project" value="InterPro"/>
</dbReference>
<feature type="transmembrane region" description="Helical" evidence="15">
    <location>
        <begin position="379"/>
        <end position="406"/>
    </location>
</feature>
<evidence type="ECO:0000256" key="15">
    <source>
        <dbReference type="SAM" id="Phobius"/>
    </source>
</evidence>
<feature type="transmembrane region" description="Helical" evidence="15">
    <location>
        <begin position="262"/>
        <end position="285"/>
    </location>
</feature>
<organism evidence="17 18">
    <name type="scientific">Steinernema hermaphroditum</name>
    <dbReference type="NCBI Taxonomy" id="289476"/>
    <lineage>
        <taxon>Eukaryota</taxon>
        <taxon>Metazoa</taxon>
        <taxon>Ecdysozoa</taxon>
        <taxon>Nematoda</taxon>
        <taxon>Chromadorea</taxon>
        <taxon>Rhabditida</taxon>
        <taxon>Tylenchina</taxon>
        <taxon>Panagrolaimomorpha</taxon>
        <taxon>Strongyloidoidea</taxon>
        <taxon>Steinernematidae</taxon>
        <taxon>Steinernema</taxon>
    </lineage>
</organism>
<evidence type="ECO:0000256" key="11">
    <source>
        <dbReference type="ARBA" id="ARBA00023065"/>
    </source>
</evidence>
<keyword evidence="10" id="KW-0408">Iron</keyword>